<gene>
    <name evidence="2" type="ORF">TIFTF001_012597</name>
</gene>
<feature type="region of interest" description="Disordered" evidence="1">
    <location>
        <begin position="1"/>
        <end position="25"/>
    </location>
</feature>
<evidence type="ECO:0000313" key="3">
    <source>
        <dbReference type="Proteomes" id="UP001187192"/>
    </source>
</evidence>
<name>A0AA88D3U8_FICCA</name>
<comment type="caution">
    <text evidence="2">The sequence shown here is derived from an EMBL/GenBank/DDBJ whole genome shotgun (WGS) entry which is preliminary data.</text>
</comment>
<organism evidence="2 3">
    <name type="scientific">Ficus carica</name>
    <name type="common">Common fig</name>
    <dbReference type="NCBI Taxonomy" id="3494"/>
    <lineage>
        <taxon>Eukaryota</taxon>
        <taxon>Viridiplantae</taxon>
        <taxon>Streptophyta</taxon>
        <taxon>Embryophyta</taxon>
        <taxon>Tracheophyta</taxon>
        <taxon>Spermatophyta</taxon>
        <taxon>Magnoliopsida</taxon>
        <taxon>eudicotyledons</taxon>
        <taxon>Gunneridae</taxon>
        <taxon>Pentapetalae</taxon>
        <taxon>rosids</taxon>
        <taxon>fabids</taxon>
        <taxon>Rosales</taxon>
        <taxon>Moraceae</taxon>
        <taxon>Ficeae</taxon>
        <taxon>Ficus</taxon>
    </lineage>
</organism>
<dbReference type="Proteomes" id="UP001187192">
    <property type="component" value="Unassembled WGS sequence"/>
</dbReference>
<dbReference type="AlphaFoldDB" id="A0AA88D3U8"/>
<protein>
    <submittedName>
        <fullName evidence="2">Uncharacterized protein</fullName>
    </submittedName>
</protein>
<evidence type="ECO:0000313" key="2">
    <source>
        <dbReference type="EMBL" id="GMN43390.1"/>
    </source>
</evidence>
<dbReference type="EMBL" id="BTGU01000016">
    <property type="protein sequence ID" value="GMN43390.1"/>
    <property type="molecule type" value="Genomic_DNA"/>
</dbReference>
<accession>A0AA88D3U8</accession>
<proteinExistence type="predicted"/>
<sequence>MESSFRMGVKGPGIRFQDRDRGRASSSGFEVGVGFRTGIGIQGLEVSVGFWGWGQVQERGRGQLRGSGQVRGSDFGTKAEVRGWCRVLGLGSVLGPRVGSTSNFRTGVGVEFCDVDGFRVGFWDWGSRLGFGV</sequence>
<evidence type="ECO:0000256" key="1">
    <source>
        <dbReference type="SAM" id="MobiDB-lite"/>
    </source>
</evidence>
<reference evidence="2" key="1">
    <citation type="submission" date="2023-07" db="EMBL/GenBank/DDBJ databases">
        <title>draft genome sequence of fig (Ficus carica).</title>
        <authorList>
            <person name="Takahashi T."/>
            <person name="Nishimura K."/>
        </authorList>
    </citation>
    <scope>NUCLEOTIDE SEQUENCE</scope>
</reference>
<keyword evidence="3" id="KW-1185">Reference proteome</keyword>